<dbReference type="GO" id="GO:0015768">
    <property type="term" value="P:maltose transport"/>
    <property type="evidence" value="ECO:0007669"/>
    <property type="project" value="TreeGrafter"/>
</dbReference>
<keyword evidence="2" id="KW-0813">Transport</keyword>
<evidence type="ECO:0000256" key="1">
    <source>
        <dbReference type="ARBA" id="ARBA00008520"/>
    </source>
</evidence>
<dbReference type="RefSeq" id="WP_069907718.1">
    <property type="nucleotide sequence ID" value="NZ_LAJE02000024.1"/>
</dbReference>
<dbReference type="Proteomes" id="UP000095463">
    <property type="component" value="Unassembled WGS sequence"/>
</dbReference>
<protein>
    <recommendedName>
        <fullName evidence="8">Sugar ABC transporter substrate-binding protein</fullName>
    </recommendedName>
</protein>
<dbReference type="GO" id="GO:0042956">
    <property type="term" value="P:maltodextrin transmembrane transport"/>
    <property type="evidence" value="ECO:0007669"/>
    <property type="project" value="TreeGrafter"/>
</dbReference>
<dbReference type="SUPFAM" id="SSF53850">
    <property type="entry name" value="Periplasmic binding protein-like II"/>
    <property type="match status" value="1"/>
</dbReference>
<feature type="chain" id="PRO_5009190630" description="Sugar ABC transporter substrate-binding protein" evidence="5">
    <location>
        <begin position="23"/>
        <end position="417"/>
    </location>
</feature>
<dbReference type="GO" id="GO:0055052">
    <property type="term" value="C:ATP-binding cassette (ABC) transporter complex, substrate-binding subunit-containing"/>
    <property type="evidence" value="ECO:0007669"/>
    <property type="project" value="TreeGrafter"/>
</dbReference>
<evidence type="ECO:0000256" key="2">
    <source>
        <dbReference type="ARBA" id="ARBA00022448"/>
    </source>
</evidence>
<dbReference type="GO" id="GO:1901982">
    <property type="term" value="F:maltose binding"/>
    <property type="evidence" value="ECO:0007669"/>
    <property type="project" value="TreeGrafter"/>
</dbReference>
<dbReference type="EMBL" id="LAJE02000024">
    <property type="protein sequence ID" value="OEO33150.1"/>
    <property type="molecule type" value="Genomic_DNA"/>
</dbReference>
<dbReference type="AlphaFoldDB" id="A0A1E5XX51"/>
<evidence type="ECO:0000256" key="4">
    <source>
        <dbReference type="ARBA" id="ARBA00022764"/>
    </source>
</evidence>
<keyword evidence="7" id="KW-1185">Reference proteome</keyword>
<feature type="signal peptide" evidence="5">
    <location>
        <begin position="1"/>
        <end position="22"/>
    </location>
</feature>
<dbReference type="PANTHER" id="PTHR30061">
    <property type="entry name" value="MALTOSE-BINDING PERIPLASMIC PROTEIN"/>
    <property type="match status" value="1"/>
</dbReference>
<evidence type="ECO:0000313" key="6">
    <source>
        <dbReference type="EMBL" id="OEO33150.1"/>
    </source>
</evidence>
<keyword evidence="4" id="KW-0574">Periplasm</keyword>
<comment type="similarity">
    <text evidence="1">Belongs to the bacterial solute-binding protein 1 family.</text>
</comment>
<dbReference type="PANTHER" id="PTHR30061:SF50">
    <property type="entry name" value="MALTOSE_MALTODEXTRIN-BINDING PERIPLASMIC PROTEIN"/>
    <property type="match status" value="1"/>
</dbReference>
<accession>A0A1E5XX51</accession>
<name>A0A1E5XX51_9HYPH</name>
<dbReference type="InterPro" id="IPR006059">
    <property type="entry name" value="SBP"/>
</dbReference>
<evidence type="ECO:0000256" key="5">
    <source>
        <dbReference type="SAM" id="SignalP"/>
    </source>
</evidence>
<dbReference type="Gene3D" id="3.40.190.10">
    <property type="entry name" value="Periplasmic binding protein-like II"/>
    <property type="match status" value="1"/>
</dbReference>
<evidence type="ECO:0008006" key="8">
    <source>
        <dbReference type="Google" id="ProtNLM"/>
    </source>
</evidence>
<sequence length="417" mass="45024">MKALLSATAFSALALSATASFAETNLTYMMWGDPPEIAVWEAIVDEFEAANPDIKVKVEVSDWDSYWDKLRVTTVGGNPPDVFAMDAPLYPDWQSRGSLLDLSPYLAAAPETLNGVYPGPLAAYQLSAGTFGLPRDFQTIVLFYNKAMFDAAGVAYPDDSWTLDDLRAAAKKLTIDKDGDGQTDQWGLGTELWDMEPMWGPVVYSFGGAPISTDFKKTTLGDAPATDAWKFLADFRLNDGSVMSQEDLESYGSDGFLAGVAAMTFSGHWVVPAYSELAFEWDVAPFPKGPAGRATLVNSAGIVVSATTPNPDAAWKFVQFVISEKGQSKLTELGFAIPVIDKVANSPVFLEQKARGSHKVFLDALAYAHTKPSFRGYEEWSAAVGDTLALVWTGEMSIDDALAEIVPNADAALANNQ</sequence>
<dbReference type="CDD" id="cd13585">
    <property type="entry name" value="PBP2_TMBP_like"/>
    <property type="match status" value="1"/>
</dbReference>
<proteinExistence type="inferred from homology"/>
<keyword evidence="3 5" id="KW-0732">Signal</keyword>
<evidence type="ECO:0000256" key="3">
    <source>
        <dbReference type="ARBA" id="ARBA00022729"/>
    </source>
</evidence>
<gene>
    <name evidence="6" type="ORF">VW23_000650</name>
</gene>
<dbReference type="Pfam" id="PF01547">
    <property type="entry name" value="SBP_bac_1"/>
    <property type="match status" value="1"/>
</dbReference>
<organism evidence="6 7">
    <name type="scientific">Devosia insulae DS-56</name>
    <dbReference type="NCBI Taxonomy" id="1116389"/>
    <lineage>
        <taxon>Bacteria</taxon>
        <taxon>Pseudomonadati</taxon>
        <taxon>Pseudomonadota</taxon>
        <taxon>Alphaproteobacteria</taxon>
        <taxon>Hyphomicrobiales</taxon>
        <taxon>Devosiaceae</taxon>
        <taxon>Devosia</taxon>
    </lineage>
</organism>
<comment type="caution">
    <text evidence="6">The sequence shown here is derived from an EMBL/GenBank/DDBJ whole genome shotgun (WGS) entry which is preliminary data.</text>
</comment>
<evidence type="ECO:0000313" key="7">
    <source>
        <dbReference type="Proteomes" id="UP000095463"/>
    </source>
</evidence>
<reference evidence="6 7" key="1">
    <citation type="journal article" date="2015" name="Genome Announc.">
        <title>Genome Assemblies of Three Soil-Associated Devosia species: D. insulae, D. limi, and D. soli.</title>
        <authorList>
            <person name="Hassan Y.I."/>
            <person name="Lepp D."/>
            <person name="Zhou T."/>
        </authorList>
    </citation>
    <scope>NUCLEOTIDE SEQUENCE [LARGE SCALE GENOMIC DNA]</scope>
    <source>
        <strain evidence="6 7">DS-56</strain>
    </source>
</reference>